<evidence type="ECO:0000313" key="8">
    <source>
        <dbReference type="EMBL" id="MFC0270693.1"/>
    </source>
</evidence>
<keyword evidence="9" id="KW-1185">Reference proteome</keyword>
<feature type="domain" description="RDD" evidence="7">
    <location>
        <begin position="18"/>
        <end position="170"/>
    </location>
</feature>
<evidence type="ECO:0000256" key="6">
    <source>
        <dbReference type="SAM" id="Phobius"/>
    </source>
</evidence>
<keyword evidence="3 6" id="KW-0812">Transmembrane</keyword>
<reference evidence="8 9" key="1">
    <citation type="submission" date="2024-09" db="EMBL/GenBank/DDBJ databases">
        <authorList>
            <person name="Sun Q."/>
            <person name="Mori K."/>
        </authorList>
    </citation>
    <scope>NUCLEOTIDE SEQUENCE [LARGE SCALE GENOMIC DNA]</scope>
    <source>
        <strain evidence="8 9">CCM 7228</strain>
    </source>
</reference>
<evidence type="ECO:0000256" key="5">
    <source>
        <dbReference type="ARBA" id="ARBA00023136"/>
    </source>
</evidence>
<sequence>METNIIEQKEVVEKKQSLAGVGTRFLAYLLDSLFIGIPLNVLVVVLMFLIFGTSESMEMLLYSETAETELTDAQAAEFLGRIVLFVGLTFIIGFAGAIAYYAGMHSSKWQATLGKKILGIKVTDLNGNRISFWRALGRLMSMQFLSGILMIGFIITFFTEKKQSLHDLIASTIVVKED</sequence>
<dbReference type="InterPro" id="IPR010432">
    <property type="entry name" value="RDD"/>
</dbReference>
<dbReference type="Pfam" id="PF06271">
    <property type="entry name" value="RDD"/>
    <property type="match status" value="1"/>
</dbReference>
<dbReference type="PANTHER" id="PTHR36115">
    <property type="entry name" value="PROLINE-RICH ANTIGEN HOMOLOG-RELATED"/>
    <property type="match status" value="1"/>
</dbReference>
<evidence type="ECO:0000256" key="4">
    <source>
        <dbReference type="ARBA" id="ARBA00022989"/>
    </source>
</evidence>
<dbReference type="InterPro" id="IPR051791">
    <property type="entry name" value="Pra-immunoreactive"/>
</dbReference>
<evidence type="ECO:0000256" key="3">
    <source>
        <dbReference type="ARBA" id="ARBA00022692"/>
    </source>
</evidence>
<accession>A0ABV6GAI3</accession>
<dbReference type="Proteomes" id="UP001589854">
    <property type="component" value="Unassembled WGS sequence"/>
</dbReference>
<organism evidence="8 9">
    <name type="scientific">Metabacillus herbersteinensis</name>
    <dbReference type="NCBI Taxonomy" id="283816"/>
    <lineage>
        <taxon>Bacteria</taxon>
        <taxon>Bacillati</taxon>
        <taxon>Bacillota</taxon>
        <taxon>Bacilli</taxon>
        <taxon>Bacillales</taxon>
        <taxon>Bacillaceae</taxon>
        <taxon>Metabacillus</taxon>
    </lineage>
</organism>
<name>A0ABV6GAI3_9BACI</name>
<comment type="caution">
    <text evidence="8">The sequence shown here is derived from an EMBL/GenBank/DDBJ whole genome shotgun (WGS) entry which is preliminary data.</text>
</comment>
<proteinExistence type="predicted"/>
<evidence type="ECO:0000313" key="9">
    <source>
        <dbReference type="Proteomes" id="UP001589854"/>
    </source>
</evidence>
<evidence type="ECO:0000256" key="1">
    <source>
        <dbReference type="ARBA" id="ARBA00004651"/>
    </source>
</evidence>
<comment type="subcellular location">
    <subcellularLocation>
        <location evidence="1">Cell membrane</location>
        <topology evidence="1">Multi-pass membrane protein</topology>
    </subcellularLocation>
</comment>
<feature type="transmembrane region" description="Helical" evidence="6">
    <location>
        <begin position="139"/>
        <end position="158"/>
    </location>
</feature>
<keyword evidence="5 6" id="KW-0472">Membrane</keyword>
<keyword evidence="4 6" id="KW-1133">Transmembrane helix</keyword>
<protein>
    <submittedName>
        <fullName evidence="8">RDD family protein</fullName>
    </submittedName>
</protein>
<keyword evidence="2" id="KW-1003">Cell membrane</keyword>
<dbReference type="RefSeq" id="WP_378930918.1">
    <property type="nucleotide sequence ID" value="NZ_JBHLVO010000002.1"/>
</dbReference>
<evidence type="ECO:0000256" key="2">
    <source>
        <dbReference type="ARBA" id="ARBA00022475"/>
    </source>
</evidence>
<evidence type="ECO:0000259" key="7">
    <source>
        <dbReference type="Pfam" id="PF06271"/>
    </source>
</evidence>
<dbReference type="EMBL" id="JBHLVO010000002">
    <property type="protein sequence ID" value="MFC0270693.1"/>
    <property type="molecule type" value="Genomic_DNA"/>
</dbReference>
<gene>
    <name evidence="8" type="ORF">ACFFIX_04415</name>
</gene>
<dbReference type="PANTHER" id="PTHR36115:SF9">
    <property type="entry name" value="LMO1584 PROTEIN"/>
    <property type="match status" value="1"/>
</dbReference>
<feature type="transmembrane region" description="Helical" evidence="6">
    <location>
        <begin position="25"/>
        <end position="51"/>
    </location>
</feature>
<feature type="transmembrane region" description="Helical" evidence="6">
    <location>
        <begin position="78"/>
        <end position="102"/>
    </location>
</feature>